<dbReference type="AlphaFoldDB" id="A0A7S4FB38"/>
<accession>A0A7S4FB38</accession>
<reference evidence="3" key="1">
    <citation type="submission" date="2021-01" db="EMBL/GenBank/DDBJ databases">
        <authorList>
            <person name="Corre E."/>
            <person name="Pelletier E."/>
            <person name="Niang G."/>
            <person name="Scheremetjew M."/>
            <person name="Finn R."/>
            <person name="Kale V."/>
            <person name="Holt S."/>
            <person name="Cochrane G."/>
            <person name="Meng A."/>
            <person name="Brown T."/>
            <person name="Cohen L."/>
        </authorList>
    </citation>
    <scope>NUCLEOTIDE SEQUENCE</scope>
    <source>
        <strain evidence="3">CCMP645</strain>
    </source>
</reference>
<feature type="region of interest" description="Disordered" evidence="2">
    <location>
        <begin position="520"/>
        <end position="563"/>
    </location>
</feature>
<proteinExistence type="predicted"/>
<organism evidence="3">
    <name type="scientific">Chrysotila carterae</name>
    <name type="common">Marine alga</name>
    <name type="synonym">Syracosphaera carterae</name>
    <dbReference type="NCBI Taxonomy" id="13221"/>
    <lineage>
        <taxon>Eukaryota</taxon>
        <taxon>Haptista</taxon>
        <taxon>Haptophyta</taxon>
        <taxon>Prymnesiophyceae</taxon>
        <taxon>Isochrysidales</taxon>
        <taxon>Isochrysidaceae</taxon>
        <taxon>Chrysotila</taxon>
    </lineage>
</organism>
<feature type="coiled-coil region" evidence="1">
    <location>
        <begin position="365"/>
        <end position="429"/>
    </location>
</feature>
<evidence type="ECO:0000313" key="3">
    <source>
        <dbReference type="EMBL" id="CAE0784220.1"/>
    </source>
</evidence>
<feature type="region of interest" description="Disordered" evidence="2">
    <location>
        <begin position="583"/>
        <end position="652"/>
    </location>
</feature>
<dbReference type="EMBL" id="HBIZ01058889">
    <property type="protein sequence ID" value="CAE0784220.1"/>
    <property type="molecule type" value="Transcribed_RNA"/>
</dbReference>
<protein>
    <submittedName>
        <fullName evidence="3">Uncharacterized protein</fullName>
    </submittedName>
</protein>
<feature type="compositionally biased region" description="Polar residues" evidence="2">
    <location>
        <begin position="468"/>
        <end position="478"/>
    </location>
</feature>
<sequence>MSKLNQLLTKNGGLGTLISMGPLENMLNTLVEQQNDLAAAVDRMNETVESLATREELKTFQETLDERLTRHERHLELLEIGRKTSEQIATDLPKLKTDMAQKMREQEQHAAFELSKATQALKARMQAAEADLQSRALATELRKLALEVDDRTRKEETRRLQDMVNRVRDDTTDRLDDIAERTFHQRKELDDKLSSVQAATEAMQQRVDQRTLKLEEQSCQVNAFIFKAERSLNAKVSFEELDRLKSHFLENMQDVRELLSSQMTAVRIKTDANDHDLVKIKEDLETKAARMQVEQLELLADHLRLSLEELTAEVATKATEEPTQAQIALIKETQALMQRELKTKAEAIHVQDRHESHVAETSTSLAQLKDMSEQLGTSINMLEAQLAQMTMVVSDKSDREELDAVILMNQNIQQQVANTKQELQNTLTAVEVWMLEQNSKRHNKMMLQQHPSAKGGVKGGSRVGSAEPEQSTELKISSRVSQLEEAVRFLKSKHTDDGGALDNASALALPAAPVPKYHFQDRKQSPEETERHSDGAQGDAAMAPCPPSAPRLPPHALDDGGRLTVGANGLGVGQKFAQLDGSPPWATVSTLDPAHPSYHQQKPVVRKRRPGGAAAQTDSSSSLQTAKFTGGATQGADKGGGPPFKSESERRQWLLKEKQRWLVEMRLGKPPSDAEADIGSKLPQLPGQARVAGMSLDTIATPRRA</sequence>
<feature type="compositionally biased region" description="Basic and acidic residues" evidence="2">
    <location>
        <begin position="520"/>
        <end position="534"/>
    </location>
</feature>
<evidence type="ECO:0000256" key="1">
    <source>
        <dbReference type="SAM" id="Coils"/>
    </source>
</evidence>
<feature type="region of interest" description="Disordered" evidence="2">
    <location>
        <begin position="451"/>
        <end position="478"/>
    </location>
</feature>
<name>A0A7S4FB38_CHRCT</name>
<evidence type="ECO:0000256" key="2">
    <source>
        <dbReference type="SAM" id="MobiDB-lite"/>
    </source>
</evidence>
<feature type="compositionally biased region" description="Pro residues" evidence="2">
    <location>
        <begin position="544"/>
        <end position="553"/>
    </location>
</feature>
<feature type="compositionally biased region" description="Polar residues" evidence="2">
    <location>
        <begin position="616"/>
        <end position="627"/>
    </location>
</feature>
<keyword evidence="1" id="KW-0175">Coiled coil</keyword>
<gene>
    <name evidence="3" type="ORF">PCAR00345_LOCUS36925</name>
</gene>